<dbReference type="InterPro" id="IPR053163">
    <property type="entry name" value="HTH-type_regulator_Rgg"/>
</dbReference>
<dbReference type="CDD" id="cd00093">
    <property type="entry name" value="HTH_XRE"/>
    <property type="match status" value="1"/>
</dbReference>
<dbReference type="AlphaFoldDB" id="A0A0M0KK08"/>
<dbReference type="EMBL" id="LILD01000001">
    <property type="protein sequence ID" value="KOO39221.1"/>
    <property type="molecule type" value="Genomic_DNA"/>
</dbReference>
<name>A0A0M0KK08_ALKHA</name>
<accession>A0A0M0KK08</accession>
<dbReference type="PROSITE" id="PS50943">
    <property type="entry name" value="HTH_CROC1"/>
    <property type="match status" value="1"/>
</dbReference>
<gene>
    <name evidence="2" type="ORF">AMD02_10495</name>
</gene>
<dbReference type="PANTHER" id="PTHR37038:SF14">
    <property type="entry name" value="TRANSCRIPTIONAL ACTIVATOR"/>
    <property type="match status" value="1"/>
</dbReference>
<evidence type="ECO:0000259" key="1">
    <source>
        <dbReference type="PROSITE" id="PS50943"/>
    </source>
</evidence>
<organism evidence="2">
    <name type="scientific">Halalkalibacterium halodurans</name>
    <name type="common">Bacillus halodurans</name>
    <dbReference type="NCBI Taxonomy" id="86665"/>
    <lineage>
        <taxon>Bacteria</taxon>
        <taxon>Bacillati</taxon>
        <taxon>Bacillota</taxon>
        <taxon>Bacilli</taxon>
        <taxon>Bacillales</taxon>
        <taxon>Bacillaceae</taxon>
        <taxon>Halalkalibacterium (ex Joshi et al. 2022)</taxon>
    </lineage>
</organism>
<feature type="domain" description="HTH cro/C1-type" evidence="1">
    <location>
        <begin position="10"/>
        <end position="63"/>
    </location>
</feature>
<dbReference type="InterPro" id="IPR011990">
    <property type="entry name" value="TPR-like_helical_dom_sf"/>
</dbReference>
<dbReference type="SMART" id="SM00530">
    <property type="entry name" value="HTH_XRE"/>
    <property type="match status" value="1"/>
</dbReference>
<dbReference type="SUPFAM" id="SSF47413">
    <property type="entry name" value="lambda repressor-like DNA-binding domains"/>
    <property type="match status" value="1"/>
</dbReference>
<dbReference type="Gene3D" id="1.25.40.10">
    <property type="entry name" value="Tetratricopeptide repeat domain"/>
    <property type="match status" value="1"/>
</dbReference>
<proteinExistence type="predicted"/>
<dbReference type="GeneID" id="87597421"/>
<evidence type="ECO:0000313" key="2">
    <source>
        <dbReference type="EMBL" id="KOO39221.1"/>
    </source>
</evidence>
<comment type="caution">
    <text evidence="2">The sequence shown here is derived from an EMBL/GenBank/DDBJ whole genome shotgun (WGS) entry which is preliminary data.</text>
</comment>
<reference evidence="2" key="1">
    <citation type="submission" date="2015-08" db="EMBL/GenBank/DDBJ databases">
        <title>Complete DNA Sequence of Pseudomonas syringae pv. actinidiae, the Causal Agent of Kiwifruit Canker Disease.</title>
        <authorList>
            <person name="Rikkerink E.H.A."/>
            <person name="Fineran P.C."/>
        </authorList>
    </citation>
    <scope>NUCLEOTIDE SEQUENCE</scope>
    <source>
        <strain evidence="2">DSM 13666</strain>
    </source>
</reference>
<dbReference type="SUPFAM" id="SSF48452">
    <property type="entry name" value="TPR-like"/>
    <property type="match status" value="2"/>
</dbReference>
<dbReference type="InterPro" id="IPR001387">
    <property type="entry name" value="Cro/C1-type_HTH"/>
</dbReference>
<dbReference type="RefSeq" id="WP_053431281.1">
    <property type="nucleotide sequence ID" value="NZ_CP040441.1"/>
</dbReference>
<dbReference type="InterPro" id="IPR010982">
    <property type="entry name" value="Lambda_DNA-bd_dom_sf"/>
</dbReference>
<sequence length="297" mass="34818">METLSVGHKIKTLRQSLGLSQRDLAEGICTQALISHIEKNKTTPTIDVFFNIAKKLGAPADYFLETHDNSLDYILEVQYQIRKQVQEHNYEEALNIIKTERKNPIFNNSKYLQFLLWHEAICDYFFKKDYDEAVDKIEKALKLTHSEGSSYSEREIEILINLANFHDSEKKYDLSTKIYQDINDSLKALSYLSDRKIQLRFLFNYSLNRNNVKRYKEAIDLCNKGIILCKQHGFLYSFGEFHYQKGQNLIDLGRKKEALKFLEKAKMIFDIQDNELFANIADKEIKKLQKSLEMTVS</sequence>
<dbReference type="PATRIC" id="fig|136160.3.peg.2489"/>
<dbReference type="Pfam" id="PF18768">
    <property type="entry name" value="RNPP_C"/>
    <property type="match status" value="1"/>
</dbReference>
<dbReference type="GO" id="GO:0003677">
    <property type="term" value="F:DNA binding"/>
    <property type="evidence" value="ECO:0007669"/>
    <property type="project" value="InterPro"/>
</dbReference>
<dbReference type="PANTHER" id="PTHR37038">
    <property type="entry name" value="TRANSCRIPTIONAL REGULATOR-RELATED"/>
    <property type="match status" value="1"/>
</dbReference>
<dbReference type="InterPro" id="IPR041315">
    <property type="entry name" value="PlcR_TPR"/>
</dbReference>
<dbReference type="Pfam" id="PF01381">
    <property type="entry name" value="HTH_3"/>
    <property type="match status" value="1"/>
</dbReference>
<protein>
    <recommendedName>
        <fullName evidence="1">HTH cro/C1-type domain-containing protein</fullName>
    </recommendedName>
</protein>